<sequence length="158" mass="16519">MPLAVTIAVHVGCGVVAVVCGPAAMLSRKGSRRHRGFGRIYLGALVGLGLTAPVLAAVDWAHRWHLAALGGLALGAAVVGAAALRLLRPIRLAVHMTGMGSAYVVMLTAFYVDNGPRLPLWDQLPPVAFWVLPAAVGTPVLLGALHRHRAVRPPARPT</sequence>
<proteinExistence type="predicted"/>
<evidence type="ECO:0000313" key="3">
    <source>
        <dbReference type="Proteomes" id="UP000694300"/>
    </source>
</evidence>
<comment type="caution">
    <text evidence="2">The sequence shown here is derived from an EMBL/GenBank/DDBJ whole genome shotgun (WGS) entry which is preliminary data.</text>
</comment>
<dbReference type="EMBL" id="JADQDF010000001">
    <property type="protein sequence ID" value="MBW0126572.1"/>
    <property type="molecule type" value="Genomic_DNA"/>
</dbReference>
<keyword evidence="1" id="KW-0472">Membrane</keyword>
<dbReference type="Proteomes" id="UP000694300">
    <property type="component" value="Unassembled WGS sequence"/>
</dbReference>
<feature type="transmembrane region" description="Helical" evidence="1">
    <location>
        <begin position="127"/>
        <end position="146"/>
    </location>
</feature>
<keyword evidence="3" id="KW-1185">Reference proteome</keyword>
<evidence type="ECO:0000313" key="2">
    <source>
        <dbReference type="EMBL" id="MBW0126572.1"/>
    </source>
</evidence>
<keyword evidence="1" id="KW-1133">Transmembrane helix</keyword>
<feature type="transmembrane region" description="Helical" evidence="1">
    <location>
        <begin position="92"/>
        <end position="112"/>
    </location>
</feature>
<feature type="transmembrane region" description="Helical" evidence="1">
    <location>
        <begin position="64"/>
        <end position="87"/>
    </location>
</feature>
<evidence type="ECO:0000256" key="1">
    <source>
        <dbReference type="SAM" id="Phobius"/>
    </source>
</evidence>
<reference evidence="2 3" key="1">
    <citation type="submission" date="2020-11" db="EMBL/GenBank/DDBJ databases">
        <title>Pseudonocardia abyssalis sp. nov. and Pseudonocardia oceani sp. nov., description and phylogenomic analysis of two novel actinomycetes isolated from the deep Southern Ocean.</title>
        <authorList>
            <person name="Parra J."/>
        </authorList>
    </citation>
    <scope>NUCLEOTIDE SEQUENCE [LARGE SCALE GENOMIC DNA]</scope>
    <source>
        <strain evidence="3">KRD185</strain>
    </source>
</reference>
<keyword evidence="1" id="KW-0812">Transmembrane</keyword>
<feature type="transmembrane region" description="Helical" evidence="1">
    <location>
        <begin position="38"/>
        <end position="58"/>
    </location>
</feature>
<accession>A0ABS6U2U7</accession>
<gene>
    <name evidence="2" type="ORF">I4I82_02555</name>
</gene>
<name>A0ABS6U2U7_9PSEU</name>
<feature type="transmembrane region" description="Helical" evidence="1">
    <location>
        <begin position="6"/>
        <end position="26"/>
    </location>
</feature>
<protein>
    <submittedName>
        <fullName evidence="2">DUF2306 domain-containing protein</fullName>
    </submittedName>
</protein>
<organism evidence="2 3">
    <name type="scientific">Pseudonocardia oceani</name>
    <dbReference type="NCBI Taxonomy" id="2792013"/>
    <lineage>
        <taxon>Bacteria</taxon>
        <taxon>Bacillati</taxon>
        <taxon>Actinomycetota</taxon>
        <taxon>Actinomycetes</taxon>
        <taxon>Pseudonocardiales</taxon>
        <taxon>Pseudonocardiaceae</taxon>
        <taxon>Pseudonocardia</taxon>
    </lineage>
</organism>